<reference evidence="3 4" key="1">
    <citation type="submission" date="2017-08" db="EMBL/GenBank/DDBJ databases">
        <title>Lysobacter sylvestris genome.</title>
        <authorList>
            <person name="Zhang D.-C."/>
            <person name="Albuquerque L."/>
            <person name="Franca L."/>
            <person name="Froufe H.J.C."/>
            <person name="Barroso C."/>
            <person name="Egas C."/>
            <person name="Da Costa M."/>
            <person name="Margesin R."/>
        </authorList>
    </citation>
    <scope>NUCLEOTIDE SEQUENCE [LARGE SCALE GENOMIC DNA]</scope>
    <source>
        <strain evidence="3 4">AM20-91</strain>
    </source>
</reference>
<dbReference type="EMBL" id="NPZB01000001">
    <property type="protein sequence ID" value="PNS09572.1"/>
    <property type="molecule type" value="Genomic_DNA"/>
</dbReference>
<protein>
    <submittedName>
        <fullName evidence="3">Uncharacterized protein</fullName>
    </submittedName>
</protein>
<comment type="caution">
    <text evidence="3">The sequence shown here is derived from an EMBL/GenBank/DDBJ whole genome shotgun (WGS) entry which is preliminary data.</text>
</comment>
<organism evidence="3 4">
    <name type="scientific">Solilutibacter silvestris</name>
    <dbReference type="NCBI Taxonomy" id="1645665"/>
    <lineage>
        <taxon>Bacteria</taxon>
        <taxon>Pseudomonadati</taxon>
        <taxon>Pseudomonadota</taxon>
        <taxon>Gammaproteobacteria</taxon>
        <taxon>Lysobacterales</taxon>
        <taxon>Lysobacteraceae</taxon>
        <taxon>Solilutibacter</taxon>
    </lineage>
</organism>
<gene>
    <name evidence="3" type="ORF">Lysil_1201</name>
</gene>
<keyword evidence="2" id="KW-0732">Signal</keyword>
<name>A0A2K1Q3E1_9GAMM</name>
<dbReference type="Proteomes" id="UP000236220">
    <property type="component" value="Unassembled WGS sequence"/>
</dbReference>
<feature type="compositionally biased region" description="Basic and acidic residues" evidence="1">
    <location>
        <begin position="30"/>
        <end position="39"/>
    </location>
</feature>
<proteinExistence type="predicted"/>
<dbReference type="RefSeq" id="WP_129588372.1">
    <property type="nucleotide sequence ID" value="NZ_NPZB01000001.1"/>
</dbReference>
<keyword evidence="4" id="KW-1185">Reference proteome</keyword>
<feature type="chain" id="PRO_5014375757" evidence="2">
    <location>
        <begin position="25"/>
        <end position="108"/>
    </location>
</feature>
<evidence type="ECO:0000313" key="4">
    <source>
        <dbReference type="Proteomes" id="UP000236220"/>
    </source>
</evidence>
<feature type="signal peptide" evidence="2">
    <location>
        <begin position="1"/>
        <end position="24"/>
    </location>
</feature>
<evidence type="ECO:0000256" key="2">
    <source>
        <dbReference type="SAM" id="SignalP"/>
    </source>
</evidence>
<evidence type="ECO:0000313" key="3">
    <source>
        <dbReference type="EMBL" id="PNS09572.1"/>
    </source>
</evidence>
<feature type="region of interest" description="Disordered" evidence="1">
    <location>
        <begin position="23"/>
        <end position="43"/>
    </location>
</feature>
<accession>A0A2K1Q3E1</accession>
<evidence type="ECO:0000256" key="1">
    <source>
        <dbReference type="SAM" id="MobiDB-lite"/>
    </source>
</evidence>
<dbReference type="AlphaFoldDB" id="A0A2K1Q3E1"/>
<sequence>MKTMKTFAAAALLAMFAMSGAASAQSTPGHEAREIHSNARQDGNFVSRNVKQDWRDLRHGRFAAAHQRHKHELLSAHRRHRNAVWHAHQRHKGAVKCFFKTGHSNCRR</sequence>